<evidence type="ECO:0000313" key="6">
    <source>
        <dbReference type="Proteomes" id="UP000003835"/>
    </source>
</evidence>
<dbReference type="GO" id="GO:0005524">
    <property type="term" value="F:ATP binding"/>
    <property type="evidence" value="ECO:0007669"/>
    <property type="project" value="UniProtKB-KW"/>
</dbReference>
<dbReference type="AlphaFoldDB" id="B4VU97"/>
<dbReference type="Proteomes" id="UP000003835">
    <property type="component" value="Unassembled WGS sequence"/>
</dbReference>
<keyword evidence="3" id="KW-0067">ATP-binding</keyword>
<dbReference type="CDD" id="cd19481">
    <property type="entry name" value="RecA-like_protease"/>
    <property type="match status" value="1"/>
</dbReference>
<dbReference type="eggNOG" id="COG0464">
    <property type="taxonomic scope" value="Bacteria"/>
</dbReference>
<proteinExistence type="inferred from homology"/>
<dbReference type="SMART" id="SM00382">
    <property type="entry name" value="AAA"/>
    <property type="match status" value="1"/>
</dbReference>
<reference evidence="5 6" key="1">
    <citation type="submission" date="2008-07" db="EMBL/GenBank/DDBJ databases">
        <authorList>
            <person name="Tandeau de Marsac N."/>
            <person name="Ferriera S."/>
            <person name="Johnson J."/>
            <person name="Kravitz S."/>
            <person name="Beeson K."/>
            <person name="Sutton G."/>
            <person name="Rogers Y.-H."/>
            <person name="Friedman R."/>
            <person name="Frazier M."/>
            <person name="Venter J.C."/>
        </authorList>
    </citation>
    <scope>NUCLEOTIDE SEQUENCE [LARGE SCALE GENOMIC DNA]</scope>
    <source>
        <strain evidence="5 6">PCC 7420</strain>
    </source>
</reference>
<organism evidence="5 6">
    <name type="scientific">Coleofasciculus chthonoplastes PCC 7420</name>
    <dbReference type="NCBI Taxonomy" id="118168"/>
    <lineage>
        <taxon>Bacteria</taxon>
        <taxon>Bacillati</taxon>
        <taxon>Cyanobacteriota</taxon>
        <taxon>Cyanophyceae</taxon>
        <taxon>Coleofasciculales</taxon>
        <taxon>Coleofasciculaceae</taxon>
        <taxon>Coleofasciculus</taxon>
    </lineage>
</organism>
<evidence type="ECO:0000256" key="2">
    <source>
        <dbReference type="ARBA" id="ARBA00022741"/>
    </source>
</evidence>
<dbReference type="InterPro" id="IPR050221">
    <property type="entry name" value="26S_Proteasome_ATPase"/>
</dbReference>
<keyword evidence="2" id="KW-0547">Nucleotide-binding</keyword>
<dbReference type="InterPro" id="IPR027417">
    <property type="entry name" value="P-loop_NTPase"/>
</dbReference>
<dbReference type="Gene3D" id="3.40.50.300">
    <property type="entry name" value="P-loop containing nucleotide triphosphate hydrolases"/>
    <property type="match status" value="1"/>
</dbReference>
<dbReference type="InterPro" id="IPR054472">
    <property type="entry name" value="WHD"/>
</dbReference>
<dbReference type="Pfam" id="PF00004">
    <property type="entry name" value="AAA"/>
    <property type="match status" value="1"/>
</dbReference>
<evidence type="ECO:0000256" key="3">
    <source>
        <dbReference type="ARBA" id="ARBA00022840"/>
    </source>
</evidence>
<dbReference type="HOGENOM" id="CLU_016564_1_0_3"/>
<sequence length="685" mass="76866">MSVSRLNVTEGWLEANQQYLMGEIARVRQALERKSDQITTGISLTLTNGFYPNGNGSHHQPDTSLSPPPLLDQLCQMFGLSSFERDLLLLCAGMEFDASWGLLCGIAQSNEQMNYPTFALALNILPHGHWGALTPDAPLRRWRLIDVGEGFTLTSSSLRIDERILHYLRGVQYIDERLASMEEPMPLPGILVSSHQQSVQQIATTWLQVGEGTFPVVQLCGEDVTSKRAIARAVCDHLGINLHALSAESLPTNTSQLNIVKILYEREWALSSTVLMLNCDHLETNDPARESAIARFIESLNTPLIVTSRDRRRQRQRPIITIDVHHPTSDEQRLIWQNALADKAAKLEPAINLLVSTFNLSAPNIHTACLTIKGMDIETPEEDEQPIDEESYNPSALPPLTTKLWDVCCIQARPRMEELAQRIDTAATWDDLILPDRERTVLSEIVTHVRHRMKVYESWGFAGKSRRGLGISALFAGASGTGKTMAAEVIGKELRLDVYRIDLSSVISKYIGETEKNLRRVFDAAEGGGSILLFDEADALFGKRSEVKDSHDRHANIEVSYLLQRMESYRGLAILTSNIKSALDQAFLRRIRFIAQFPFPNAEQRQEIWKRIFPKQTPTEKLDYRKLAKLNVAGGNIRSIAMNAAFIAADAGEAVQMKHILQATKSEYIKLERPLTDVEIRGWVK</sequence>
<protein>
    <submittedName>
        <fullName evidence="5">ATPase, AAA family protein</fullName>
    </submittedName>
</protein>
<keyword evidence="6" id="KW-1185">Reference proteome</keyword>
<accession>B4VU97</accession>
<dbReference type="InterPro" id="IPR003593">
    <property type="entry name" value="AAA+_ATPase"/>
</dbReference>
<dbReference type="EMBL" id="DS989853">
    <property type="protein sequence ID" value="EDX74489.1"/>
    <property type="molecule type" value="Genomic_DNA"/>
</dbReference>
<evidence type="ECO:0000256" key="1">
    <source>
        <dbReference type="ARBA" id="ARBA00006914"/>
    </source>
</evidence>
<dbReference type="STRING" id="118168.MC7420_4013"/>
<dbReference type="Pfam" id="PF22977">
    <property type="entry name" value="WHD"/>
    <property type="match status" value="1"/>
</dbReference>
<comment type="similarity">
    <text evidence="1">Belongs to the AAA ATPase family.</text>
</comment>
<evidence type="ECO:0000259" key="4">
    <source>
        <dbReference type="SMART" id="SM00382"/>
    </source>
</evidence>
<dbReference type="SUPFAM" id="SSF52540">
    <property type="entry name" value="P-loop containing nucleoside triphosphate hydrolases"/>
    <property type="match status" value="2"/>
</dbReference>
<dbReference type="InterPro" id="IPR003959">
    <property type="entry name" value="ATPase_AAA_core"/>
</dbReference>
<dbReference type="PANTHER" id="PTHR23073">
    <property type="entry name" value="26S PROTEASOME REGULATORY SUBUNIT"/>
    <property type="match status" value="1"/>
</dbReference>
<dbReference type="OrthoDB" id="9806903at2"/>
<gene>
    <name evidence="5" type="ORF">MC7420_4013</name>
</gene>
<evidence type="ECO:0000313" key="5">
    <source>
        <dbReference type="EMBL" id="EDX74489.1"/>
    </source>
</evidence>
<dbReference type="GO" id="GO:0016887">
    <property type="term" value="F:ATP hydrolysis activity"/>
    <property type="evidence" value="ECO:0007669"/>
    <property type="project" value="InterPro"/>
</dbReference>
<feature type="domain" description="AAA+ ATPase" evidence="4">
    <location>
        <begin position="469"/>
        <end position="603"/>
    </location>
</feature>
<dbReference type="RefSeq" id="WP_006102335.1">
    <property type="nucleotide sequence ID" value="NZ_DS989853.1"/>
</dbReference>
<name>B4VU97_9CYAN</name>